<organism evidence="8 9">
    <name type="scientific">Labrys okinawensis</name>
    <dbReference type="NCBI Taxonomy" id="346911"/>
    <lineage>
        <taxon>Bacteria</taxon>
        <taxon>Pseudomonadati</taxon>
        <taxon>Pseudomonadota</taxon>
        <taxon>Alphaproteobacteria</taxon>
        <taxon>Hyphomicrobiales</taxon>
        <taxon>Xanthobacteraceae</taxon>
        <taxon>Labrys</taxon>
    </lineage>
</organism>
<evidence type="ECO:0000256" key="5">
    <source>
        <dbReference type="ARBA" id="ARBA00022827"/>
    </source>
</evidence>
<name>A0A2S9QIT9_9HYPH</name>
<dbReference type="GO" id="GO:0006879">
    <property type="term" value="P:intracellular iron ion homeostasis"/>
    <property type="evidence" value="ECO:0007669"/>
    <property type="project" value="TreeGrafter"/>
</dbReference>
<gene>
    <name evidence="8" type="ORF">C5L14_01095</name>
</gene>
<keyword evidence="8" id="KW-0503">Monooxygenase</keyword>
<protein>
    <submittedName>
        <fullName evidence="8">Ornithine monooxygenase</fullName>
    </submittedName>
</protein>
<dbReference type="PANTHER" id="PTHR42802">
    <property type="entry name" value="MONOOXYGENASE"/>
    <property type="match status" value="1"/>
</dbReference>
<evidence type="ECO:0000256" key="7">
    <source>
        <dbReference type="ARBA" id="ARBA00023002"/>
    </source>
</evidence>
<comment type="pathway">
    <text evidence="2">Siderophore biosynthesis.</text>
</comment>
<proteinExistence type="inferred from homology"/>
<comment type="similarity">
    <text evidence="3">Belongs to the lysine N(6)-hydroxylase/L-ornithine N(5)-oxygenase family.</text>
</comment>
<keyword evidence="9" id="KW-1185">Reference proteome</keyword>
<dbReference type="SUPFAM" id="SSF51905">
    <property type="entry name" value="FAD/NAD(P)-binding domain"/>
    <property type="match status" value="1"/>
</dbReference>
<evidence type="ECO:0000256" key="1">
    <source>
        <dbReference type="ARBA" id="ARBA00001974"/>
    </source>
</evidence>
<evidence type="ECO:0000313" key="8">
    <source>
        <dbReference type="EMBL" id="PRH89220.1"/>
    </source>
</evidence>
<dbReference type="Proteomes" id="UP000237682">
    <property type="component" value="Unassembled WGS sequence"/>
</dbReference>
<keyword evidence="5" id="KW-0274">FAD</keyword>
<dbReference type="AlphaFoldDB" id="A0A2S9QIT9"/>
<evidence type="ECO:0000256" key="3">
    <source>
        <dbReference type="ARBA" id="ARBA00007588"/>
    </source>
</evidence>
<evidence type="ECO:0000256" key="4">
    <source>
        <dbReference type="ARBA" id="ARBA00022630"/>
    </source>
</evidence>
<comment type="cofactor">
    <cofactor evidence="1">
        <name>FAD</name>
        <dbReference type="ChEBI" id="CHEBI:57692"/>
    </cofactor>
</comment>
<dbReference type="GO" id="GO:0004497">
    <property type="term" value="F:monooxygenase activity"/>
    <property type="evidence" value="ECO:0007669"/>
    <property type="project" value="UniProtKB-KW"/>
</dbReference>
<evidence type="ECO:0000256" key="2">
    <source>
        <dbReference type="ARBA" id="ARBA00004924"/>
    </source>
</evidence>
<dbReference type="InterPro" id="IPR036188">
    <property type="entry name" value="FAD/NAD-bd_sf"/>
</dbReference>
<dbReference type="Pfam" id="PF13434">
    <property type="entry name" value="Lys_Orn_oxgnase"/>
    <property type="match status" value="1"/>
</dbReference>
<dbReference type="EMBL" id="PUEJ01000001">
    <property type="protein sequence ID" value="PRH89220.1"/>
    <property type="molecule type" value="Genomic_DNA"/>
</dbReference>
<dbReference type="PANTHER" id="PTHR42802:SF1">
    <property type="entry name" value="L-ORNITHINE N(5)-MONOOXYGENASE"/>
    <property type="match status" value="1"/>
</dbReference>
<comment type="caution">
    <text evidence="8">The sequence shown here is derived from an EMBL/GenBank/DDBJ whole genome shotgun (WGS) entry which is preliminary data.</text>
</comment>
<keyword evidence="6" id="KW-0521">NADP</keyword>
<dbReference type="Gene3D" id="3.50.50.60">
    <property type="entry name" value="FAD/NAD(P)-binding domain"/>
    <property type="match status" value="1"/>
</dbReference>
<dbReference type="OrthoDB" id="7527071at2"/>
<reference evidence="8 9" key="1">
    <citation type="submission" date="2018-02" db="EMBL/GenBank/DDBJ databases">
        <title>Whole genome sequencing of endophytic bacterium.</title>
        <authorList>
            <person name="Eedara R."/>
            <person name="Podile A.R."/>
        </authorList>
    </citation>
    <scope>NUCLEOTIDE SEQUENCE [LARGE SCALE GENOMIC DNA]</scope>
    <source>
        <strain evidence="8 9">RP1T</strain>
    </source>
</reference>
<dbReference type="InterPro" id="IPR025700">
    <property type="entry name" value="Lys/Orn_oxygenase"/>
</dbReference>
<accession>A0A2S9QIT9</accession>
<keyword evidence="4" id="KW-0285">Flavoprotein</keyword>
<sequence>MGRPAASPEESVVKPPIIDLIGIGFGPANLALAVALDEAGFSGSVHFIEARPAFAWQPTMLLRGSDIQHNPLRDLITPVNPRSRFGFVNYLHQSGRFFDYLNLGSAYPLRREFAHYVEWVSEHFSHLVSYGHTVTGLQVVHGAGADRLLQVDCADGTRYLARAAVIGPGRSANIPEPFTGLLGETIFHLSDYLPKITQLSQPEKIVVVGASQSAVEIMLDLDGRFPQAEIHGLMRGYGYRLKDTSPFTGEIYFPQFTDYFHAASWDGRMALSRELRSTNYSAADADVINQLYLRRYESRLEGRPGHLDIINNADIRRCISAGGKTRLTIQDRYTQTIRELAADAVVLATGFLDLGSGGQRELLHPLLTELCNEYEFHPVQGLAVARDYSLVGPDAPPVYLNGLCESSHGFGDAGSFSLLSIRARDIATSVAQRLDRRAPIRPPPKLATALRA</sequence>
<evidence type="ECO:0000313" key="9">
    <source>
        <dbReference type="Proteomes" id="UP000237682"/>
    </source>
</evidence>
<keyword evidence="7" id="KW-0560">Oxidoreductase</keyword>
<evidence type="ECO:0000256" key="6">
    <source>
        <dbReference type="ARBA" id="ARBA00022857"/>
    </source>
</evidence>